<reference evidence="1 2" key="1">
    <citation type="submission" date="2019-03" db="EMBL/GenBank/DDBJ databases">
        <title>Single cell metagenomics reveals metabolic interactions within the superorganism composed of flagellate Streblomastix strix and complex community of Bacteroidetes bacteria on its surface.</title>
        <authorList>
            <person name="Treitli S.C."/>
            <person name="Kolisko M."/>
            <person name="Husnik F."/>
            <person name="Keeling P."/>
            <person name="Hampl V."/>
        </authorList>
    </citation>
    <scope>NUCLEOTIDE SEQUENCE [LARGE SCALE GENOMIC DNA]</scope>
    <source>
        <strain evidence="1">ST1C</strain>
    </source>
</reference>
<evidence type="ECO:0000313" key="2">
    <source>
        <dbReference type="Proteomes" id="UP000324800"/>
    </source>
</evidence>
<gene>
    <name evidence="1" type="ORF">EZS28_048172</name>
</gene>
<organism evidence="1 2">
    <name type="scientific">Streblomastix strix</name>
    <dbReference type="NCBI Taxonomy" id="222440"/>
    <lineage>
        <taxon>Eukaryota</taxon>
        <taxon>Metamonada</taxon>
        <taxon>Preaxostyla</taxon>
        <taxon>Oxymonadida</taxon>
        <taxon>Streblomastigidae</taxon>
        <taxon>Streblomastix</taxon>
    </lineage>
</organism>
<dbReference type="EMBL" id="SNRW01033212">
    <property type="protein sequence ID" value="KAA6356301.1"/>
    <property type="molecule type" value="Genomic_DNA"/>
</dbReference>
<proteinExistence type="predicted"/>
<dbReference type="Proteomes" id="UP000324800">
    <property type="component" value="Unassembled WGS sequence"/>
</dbReference>
<comment type="caution">
    <text evidence="1">The sequence shown here is derived from an EMBL/GenBank/DDBJ whole genome shotgun (WGS) entry which is preliminary data.</text>
</comment>
<evidence type="ECO:0000313" key="1">
    <source>
        <dbReference type="EMBL" id="KAA6356301.1"/>
    </source>
</evidence>
<accession>A0A5J4TFA8</accession>
<dbReference type="AlphaFoldDB" id="A0A5J4TFA8"/>
<sequence length="148" mass="17354">LCYPDTPFSEEPLSRLMARISIGPSLNFINNMRITTRERVEAMIYGQFIRSFIFEGFLLRQLPGDEAQYFKVNIVRVEEEEEGVCGFIDIVECEKDEAFQITETISSIRLDYKHKEQEKKDQINIEKKQRNEIIRSLNKKNESNSPAK</sequence>
<protein>
    <submittedName>
        <fullName evidence="1">Uncharacterized protein</fullName>
    </submittedName>
</protein>
<name>A0A5J4TFA8_9EUKA</name>
<feature type="non-terminal residue" evidence="1">
    <location>
        <position position="1"/>
    </location>
</feature>